<dbReference type="PRINTS" id="PR00455">
    <property type="entry name" value="HTHTETR"/>
</dbReference>
<dbReference type="AlphaFoldDB" id="A0A0R1LH25"/>
<dbReference type="PANTHER" id="PTHR30055">
    <property type="entry name" value="HTH-TYPE TRANSCRIPTIONAL REGULATOR RUTR"/>
    <property type="match status" value="1"/>
</dbReference>
<evidence type="ECO:0000256" key="3">
    <source>
        <dbReference type="ARBA" id="ARBA00023163"/>
    </source>
</evidence>
<proteinExistence type="predicted"/>
<keyword evidence="1" id="KW-0805">Transcription regulation</keyword>
<dbReference type="GO" id="GO:0003700">
    <property type="term" value="F:DNA-binding transcription factor activity"/>
    <property type="evidence" value="ECO:0007669"/>
    <property type="project" value="TreeGrafter"/>
</dbReference>
<name>A0A0R1LH25_9LACO</name>
<organism evidence="6 7">
    <name type="scientific">Levilactobacillus acidifarinae DSM 19394 = JCM 15949</name>
    <dbReference type="NCBI Taxonomy" id="1423715"/>
    <lineage>
        <taxon>Bacteria</taxon>
        <taxon>Bacillati</taxon>
        <taxon>Bacillota</taxon>
        <taxon>Bacilli</taxon>
        <taxon>Lactobacillales</taxon>
        <taxon>Lactobacillaceae</taxon>
        <taxon>Levilactobacillus</taxon>
    </lineage>
</organism>
<dbReference type="PANTHER" id="PTHR30055:SF234">
    <property type="entry name" value="HTH-TYPE TRANSCRIPTIONAL REGULATOR BETI"/>
    <property type="match status" value="1"/>
</dbReference>
<evidence type="ECO:0000313" key="6">
    <source>
        <dbReference type="EMBL" id="KRK95023.1"/>
    </source>
</evidence>
<dbReference type="Pfam" id="PF00440">
    <property type="entry name" value="TetR_N"/>
    <property type="match status" value="1"/>
</dbReference>
<dbReference type="PATRIC" id="fig|1423715.3.peg.2284"/>
<dbReference type="Proteomes" id="UP000051955">
    <property type="component" value="Unassembled WGS sequence"/>
</dbReference>
<keyword evidence="2 4" id="KW-0238">DNA-binding</keyword>
<dbReference type="InterPro" id="IPR050109">
    <property type="entry name" value="HTH-type_TetR-like_transc_reg"/>
</dbReference>
<dbReference type="STRING" id="1423715.FD25_GL002209"/>
<dbReference type="GO" id="GO:0000976">
    <property type="term" value="F:transcription cis-regulatory region binding"/>
    <property type="evidence" value="ECO:0007669"/>
    <property type="project" value="TreeGrafter"/>
</dbReference>
<dbReference type="InterPro" id="IPR036271">
    <property type="entry name" value="Tet_transcr_reg_TetR-rel_C_sf"/>
</dbReference>
<sequence length="192" mass="21777">MMKIDQQAILKAATEILNTKGIAALSMRAIAANLDVKAASLYFHIKNKNDLFEQISEGISQRVFEKLNRVDEPDLQRLMDVFRAELKRIQDSPQIFSNTAPFTPYRTRLIQFSLDHLQQLGVPQQFTATAGNLLNNYVLSFVSDEQYFSRVDSSTFDESQFKSPINMADPDDSFQYGLNLIFAGIRVQSKNG</sequence>
<evidence type="ECO:0000313" key="7">
    <source>
        <dbReference type="Proteomes" id="UP000051955"/>
    </source>
</evidence>
<dbReference type="Gene3D" id="1.10.10.60">
    <property type="entry name" value="Homeodomain-like"/>
    <property type="match status" value="1"/>
</dbReference>
<evidence type="ECO:0000256" key="1">
    <source>
        <dbReference type="ARBA" id="ARBA00023015"/>
    </source>
</evidence>
<dbReference type="Gene3D" id="1.10.357.10">
    <property type="entry name" value="Tetracycline Repressor, domain 2"/>
    <property type="match status" value="1"/>
</dbReference>
<dbReference type="InterPro" id="IPR009057">
    <property type="entry name" value="Homeodomain-like_sf"/>
</dbReference>
<feature type="DNA-binding region" description="H-T-H motif" evidence="4">
    <location>
        <begin position="26"/>
        <end position="45"/>
    </location>
</feature>
<gene>
    <name evidence="6" type="ORF">FD25_GL002209</name>
</gene>
<dbReference type="InterPro" id="IPR003012">
    <property type="entry name" value="Tet_transcr_reg_TetR"/>
</dbReference>
<evidence type="ECO:0000259" key="5">
    <source>
        <dbReference type="PROSITE" id="PS50977"/>
    </source>
</evidence>
<comment type="caution">
    <text evidence="6">The sequence shown here is derived from an EMBL/GenBank/DDBJ whole genome shotgun (WGS) entry which is preliminary data.</text>
</comment>
<keyword evidence="3" id="KW-0804">Transcription</keyword>
<dbReference type="EMBL" id="AZDV01000023">
    <property type="protein sequence ID" value="KRK95023.1"/>
    <property type="molecule type" value="Genomic_DNA"/>
</dbReference>
<dbReference type="GO" id="GO:0045892">
    <property type="term" value="P:negative regulation of DNA-templated transcription"/>
    <property type="evidence" value="ECO:0007669"/>
    <property type="project" value="InterPro"/>
</dbReference>
<dbReference type="PRINTS" id="PR00400">
    <property type="entry name" value="TETREPRESSOR"/>
</dbReference>
<dbReference type="InterPro" id="IPR001647">
    <property type="entry name" value="HTH_TetR"/>
</dbReference>
<dbReference type="SUPFAM" id="SSF46689">
    <property type="entry name" value="Homeodomain-like"/>
    <property type="match status" value="1"/>
</dbReference>
<protein>
    <recommendedName>
        <fullName evidence="5">HTH tetR-type domain-containing protein</fullName>
    </recommendedName>
</protein>
<dbReference type="SUPFAM" id="SSF48498">
    <property type="entry name" value="Tetracyclin repressor-like, C-terminal domain"/>
    <property type="match status" value="1"/>
</dbReference>
<dbReference type="PROSITE" id="PS50977">
    <property type="entry name" value="HTH_TETR_2"/>
    <property type="match status" value="1"/>
</dbReference>
<keyword evidence="7" id="KW-1185">Reference proteome</keyword>
<reference evidence="6 7" key="1">
    <citation type="journal article" date="2015" name="Genome Announc.">
        <title>Expanding the biotechnology potential of lactobacilli through comparative genomics of 213 strains and associated genera.</title>
        <authorList>
            <person name="Sun Z."/>
            <person name="Harris H.M."/>
            <person name="McCann A."/>
            <person name="Guo C."/>
            <person name="Argimon S."/>
            <person name="Zhang W."/>
            <person name="Yang X."/>
            <person name="Jeffery I.B."/>
            <person name="Cooney J.C."/>
            <person name="Kagawa T.F."/>
            <person name="Liu W."/>
            <person name="Song Y."/>
            <person name="Salvetti E."/>
            <person name="Wrobel A."/>
            <person name="Rasinkangas P."/>
            <person name="Parkhill J."/>
            <person name="Rea M.C."/>
            <person name="O'Sullivan O."/>
            <person name="Ritari J."/>
            <person name="Douillard F.P."/>
            <person name="Paul Ross R."/>
            <person name="Yang R."/>
            <person name="Briner A.E."/>
            <person name="Felis G.E."/>
            <person name="de Vos W.M."/>
            <person name="Barrangou R."/>
            <person name="Klaenhammer T.R."/>
            <person name="Caufield P.W."/>
            <person name="Cui Y."/>
            <person name="Zhang H."/>
            <person name="O'Toole P.W."/>
        </authorList>
    </citation>
    <scope>NUCLEOTIDE SEQUENCE [LARGE SCALE GENOMIC DNA]</scope>
    <source>
        <strain evidence="6 7">DSM 19394</strain>
    </source>
</reference>
<dbReference type="GO" id="GO:0046677">
    <property type="term" value="P:response to antibiotic"/>
    <property type="evidence" value="ECO:0007669"/>
    <property type="project" value="InterPro"/>
</dbReference>
<evidence type="ECO:0000256" key="2">
    <source>
        <dbReference type="ARBA" id="ARBA00023125"/>
    </source>
</evidence>
<feature type="domain" description="HTH tetR-type" evidence="5">
    <location>
        <begin position="3"/>
        <end position="63"/>
    </location>
</feature>
<evidence type="ECO:0000256" key="4">
    <source>
        <dbReference type="PROSITE-ProRule" id="PRU00335"/>
    </source>
</evidence>
<accession>A0A0R1LH25</accession>